<keyword evidence="6 7" id="KW-0472">Membrane</keyword>
<dbReference type="PIRSF" id="PIRSF017804">
    <property type="entry name" value="Secretion_EccD1"/>
    <property type="match status" value="1"/>
</dbReference>
<dbReference type="Proteomes" id="UP001523216">
    <property type="component" value="Unassembled WGS sequence"/>
</dbReference>
<accession>A0ABT0YC09</accession>
<dbReference type="EMBL" id="JAMQOL010000061">
    <property type="protein sequence ID" value="MCM4083579.1"/>
    <property type="molecule type" value="Genomic_DNA"/>
</dbReference>
<dbReference type="Gene3D" id="3.10.20.90">
    <property type="entry name" value="Phosphatidylinositol 3-kinase Catalytic Subunit, Chain A, domain 1"/>
    <property type="match status" value="1"/>
</dbReference>
<feature type="transmembrane region" description="Helical" evidence="7">
    <location>
        <begin position="428"/>
        <end position="455"/>
    </location>
</feature>
<evidence type="ECO:0000259" key="8">
    <source>
        <dbReference type="Pfam" id="PF19053"/>
    </source>
</evidence>
<feature type="transmembrane region" description="Helical" evidence="7">
    <location>
        <begin position="201"/>
        <end position="218"/>
    </location>
</feature>
<evidence type="ECO:0000256" key="6">
    <source>
        <dbReference type="ARBA" id="ARBA00023136"/>
    </source>
</evidence>
<keyword evidence="3" id="KW-1003">Cell membrane</keyword>
<feature type="transmembrane region" description="Helical" evidence="7">
    <location>
        <begin position="396"/>
        <end position="416"/>
    </location>
</feature>
<dbReference type="InterPro" id="IPR024962">
    <property type="entry name" value="YukD-like"/>
</dbReference>
<evidence type="ECO:0000313" key="9">
    <source>
        <dbReference type="EMBL" id="MCM4083579.1"/>
    </source>
</evidence>
<evidence type="ECO:0000256" key="4">
    <source>
        <dbReference type="ARBA" id="ARBA00022692"/>
    </source>
</evidence>
<evidence type="ECO:0000256" key="3">
    <source>
        <dbReference type="ARBA" id="ARBA00022475"/>
    </source>
</evidence>
<dbReference type="RefSeq" id="WP_251803277.1">
    <property type="nucleotide sequence ID" value="NZ_JAMQOL010000061.1"/>
</dbReference>
<evidence type="ECO:0000256" key="1">
    <source>
        <dbReference type="ARBA" id="ARBA00004651"/>
    </source>
</evidence>
<comment type="subcellular location">
    <subcellularLocation>
        <location evidence="1">Cell membrane</location>
        <topology evidence="1">Multi-pass membrane protein</topology>
    </subcellularLocation>
</comment>
<feature type="domain" description="EccD-like transmembrane" evidence="8">
    <location>
        <begin position="121"/>
        <end position="458"/>
    </location>
</feature>
<protein>
    <submittedName>
        <fullName evidence="9">Type VII secretion integral membrane protein EccD</fullName>
    </submittedName>
</protein>
<dbReference type="NCBIfam" id="TIGR03920">
    <property type="entry name" value="T7SS_EccD"/>
    <property type="match status" value="1"/>
</dbReference>
<keyword evidence="10" id="KW-1185">Reference proteome</keyword>
<feature type="transmembrane region" description="Helical" evidence="7">
    <location>
        <begin position="146"/>
        <end position="165"/>
    </location>
</feature>
<feature type="transmembrane region" description="Helical" evidence="7">
    <location>
        <begin position="177"/>
        <end position="195"/>
    </location>
</feature>
<dbReference type="InterPro" id="IPR044049">
    <property type="entry name" value="EccD_transm"/>
</dbReference>
<feature type="transmembrane region" description="Helical" evidence="7">
    <location>
        <begin position="122"/>
        <end position="140"/>
    </location>
</feature>
<gene>
    <name evidence="9" type="primary">eccD</name>
    <name evidence="9" type="ORF">LXN57_39130</name>
</gene>
<reference evidence="9 10" key="1">
    <citation type="submission" date="2022-06" db="EMBL/GenBank/DDBJ databases">
        <title>Actinoplanes abujensis sp. nov., isolated from Nigerian arid soil.</title>
        <authorList>
            <person name="Ding P."/>
        </authorList>
    </citation>
    <scope>NUCLEOTIDE SEQUENCE [LARGE SCALE GENOMIC DNA]</scope>
    <source>
        <strain evidence="10">TRM88002</strain>
    </source>
</reference>
<dbReference type="Pfam" id="PF08817">
    <property type="entry name" value="YukD"/>
    <property type="match status" value="1"/>
</dbReference>
<comment type="similarity">
    <text evidence="2">Belongs to the EccD/Snm4 family.</text>
</comment>
<dbReference type="InterPro" id="IPR006707">
    <property type="entry name" value="T7SS_EccD"/>
</dbReference>
<evidence type="ECO:0000256" key="7">
    <source>
        <dbReference type="SAM" id="Phobius"/>
    </source>
</evidence>
<feature type="transmembrane region" description="Helical" evidence="7">
    <location>
        <begin position="343"/>
        <end position="359"/>
    </location>
</feature>
<keyword evidence="5 7" id="KW-1133">Transmembrane helix</keyword>
<keyword evidence="4 7" id="KW-0812">Transmembrane</keyword>
<sequence>MSAVVQADKCRITVVGPERRVDLAVPVTTTVASLLPVLASHVVATHPDDTIAASGWVLQRLGQAPFELSGTPESLDWLDGEQLHLRQADDPLPELDFDDVADGVATVVNRRADRWQPEYRRVLFLLLSGVAMAVIATVILDRGPVAAQAVPAGVLAVALLASALVSGRKLDDPAYGLLFGGGSAMFAAVAAGTTVGGPPQGLFAAAVAVVLVTVVLILSQRTAAPRLPFLPLLLAGILALAVTAVLGSHILFAMSGSRIAAIGAASIFAVIVLAPRAAVKISGLRGPQLPKTGAEMHYDIEPEPSEQVRSRADDADSYLVAVLGASALLLPFLFFFTLRTPGWAGWTLVAVVSAALLLRARTFLGLWHRIALVVAGVAGLLMVIDRFSASVPSAGRPLLLIGLAVLLVPLVMAAMRPWPRRMLPFWEYAATFLDVMTGLAVLPVLAQVLGLYGWARGLFG</sequence>
<organism evidence="9 10">
    <name type="scientific">Paractinoplanes hotanensis</name>
    <dbReference type="NCBI Taxonomy" id="2906497"/>
    <lineage>
        <taxon>Bacteria</taxon>
        <taxon>Bacillati</taxon>
        <taxon>Actinomycetota</taxon>
        <taxon>Actinomycetes</taxon>
        <taxon>Micromonosporales</taxon>
        <taxon>Micromonosporaceae</taxon>
        <taxon>Paractinoplanes</taxon>
    </lineage>
</organism>
<name>A0ABT0YC09_9ACTN</name>
<feature type="transmembrane region" description="Helical" evidence="7">
    <location>
        <begin position="318"/>
        <end position="337"/>
    </location>
</feature>
<proteinExistence type="inferred from homology"/>
<evidence type="ECO:0000256" key="5">
    <source>
        <dbReference type="ARBA" id="ARBA00022989"/>
    </source>
</evidence>
<feature type="transmembrane region" description="Helical" evidence="7">
    <location>
        <begin position="259"/>
        <end position="279"/>
    </location>
</feature>
<evidence type="ECO:0000313" key="10">
    <source>
        <dbReference type="Proteomes" id="UP001523216"/>
    </source>
</evidence>
<evidence type="ECO:0000256" key="2">
    <source>
        <dbReference type="ARBA" id="ARBA00006162"/>
    </source>
</evidence>
<dbReference type="Pfam" id="PF19053">
    <property type="entry name" value="EccD"/>
    <property type="match status" value="1"/>
</dbReference>
<feature type="transmembrane region" description="Helical" evidence="7">
    <location>
        <begin position="230"/>
        <end position="253"/>
    </location>
</feature>
<feature type="transmembrane region" description="Helical" evidence="7">
    <location>
        <begin position="366"/>
        <end position="384"/>
    </location>
</feature>
<comment type="caution">
    <text evidence="9">The sequence shown here is derived from an EMBL/GenBank/DDBJ whole genome shotgun (WGS) entry which is preliminary data.</text>
</comment>